<reference evidence="2 3" key="1">
    <citation type="submission" date="2024-02" db="EMBL/GenBank/DDBJ databases">
        <authorList>
            <person name="Chen Y."/>
            <person name="Shah S."/>
            <person name="Dougan E. K."/>
            <person name="Thang M."/>
            <person name="Chan C."/>
        </authorList>
    </citation>
    <scope>NUCLEOTIDE SEQUENCE [LARGE SCALE GENOMIC DNA]</scope>
</reference>
<name>A0ABP0SG89_9DINO</name>
<evidence type="ECO:0000313" key="3">
    <source>
        <dbReference type="Proteomes" id="UP001642464"/>
    </source>
</evidence>
<organism evidence="2 3">
    <name type="scientific">Durusdinium trenchii</name>
    <dbReference type="NCBI Taxonomy" id="1381693"/>
    <lineage>
        <taxon>Eukaryota</taxon>
        <taxon>Sar</taxon>
        <taxon>Alveolata</taxon>
        <taxon>Dinophyceae</taxon>
        <taxon>Suessiales</taxon>
        <taxon>Symbiodiniaceae</taxon>
        <taxon>Durusdinium</taxon>
    </lineage>
</organism>
<evidence type="ECO:0000313" key="2">
    <source>
        <dbReference type="EMBL" id="CAK9111270.1"/>
    </source>
</evidence>
<proteinExistence type="predicted"/>
<accession>A0ABP0SG89</accession>
<dbReference type="EMBL" id="CAXAMM010043685">
    <property type="protein sequence ID" value="CAK9111270.1"/>
    <property type="molecule type" value="Genomic_DNA"/>
</dbReference>
<protein>
    <recommendedName>
        <fullName evidence="4">DNA methylase N-4/N-6 domain-containing protein</fullName>
    </recommendedName>
</protein>
<comment type="caution">
    <text evidence="2">The sequence shown here is derived from an EMBL/GenBank/DDBJ whole genome shotgun (WGS) entry which is preliminary data.</text>
</comment>
<sequence>VAADPLSVSQGGLTAGFDSSEVLESLRTRGSALTVANLLWLDSTWSPTAHVPLRWENVDRCKKYWEKNWRQMLERNQIEVAILKSDIEGGELPARGTWKRVSPEEVCVAFHSLCREALEQSRAEEEDWKTRILSCPVLLTVFDSLPAAQWHAQQIREDSNQQAFLALTSVQRIFDFQRRRQEIGSHVTPAEMETVSGKSESITSNLIACALRVWDRAFTIGRVQKVILEQEALHTESVFQGTSKLDGIVKKCASDAEIEFVFLLMADLQKQGLLTAEQCTSRALTGTASTHHKGLVDVYIMKHKIRAHLLEEFLRKTSTGWSEKVMQEVKATCQDIEVFRKRLGSTSSQEVLPDLAWKAGFPASADWFLVFVEEAVYKTKYDPQLMAAVRQSKSVQDVLDDQSQPLAEELREFEELLKKELPQASVAETPPQEQATDPAESEAATSEAFKMVMQDILLKRNSASLTEEATETLKLAERKCRVLLDAHVELHVMPESNKDMSELLSKSPAASTRGDHHSGLVMVWVDLAQTGEPITAPHTRVCPMNSVTVKRFCSGVVKSRDNSQCSLHPGDLWCFWDCGQFNLTKAVGCLTNEAGEKLTTHDHCLTLSYDYESLRATRAVNRASATINQIEHCSLITAEPFIQVVKEKSRVHFRGSSHGNYLGPVLKAPLSERWQLTVKEKAELYGPCRVAVGGRGPADQENPGRGAITKNRETLEPVFWHGKERRVVEDFLSTYSISAVIDLAASDGTVALACAVARRRYLGFTCTMVHKSRLREQLVYQLLSESCRPSGALYDPKLARALGDDIQAARLAALQSEGNGSGGDGQGDKSEGTAPAS</sequence>
<dbReference type="Proteomes" id="UP001642464">
    <property type="component" value="Unassembled WGS sequence"/>
</dbReference>
<feature type="region of interest" description="Disordered" evidence="1">
    <location>
        <begin position="422"/>
        <end position="444"/>
    </location>
</feature>
<feature type="region of interest" description="Disordered" evidence="1">
    <location>
        <begin position="816"/>
        <end position="837"/>
    </location>
</feature>
<evidence type="ECO:0000256" key="1">
    <source>
        <dbReference type="SAM" id="MobiDB-lite"/>
    </source>
</evidence>
<keyword evidence="3" id="KW-1185">Reference proteome</keyword>
<evidence type="ECO:0008006" key="4">
    <source>
        <dbReference type="Google" id="ProtNLM"/>
    </source>
</evidence>
<gene>
    <name evidence="2" type="ORF">SCF082_LOCUS51667</name>
</gene>
<feature type="non-terminal residue" evidence="2">
    <location>
        <position position="1"/>
    </location>
</feature>